<organism evidence="1">
    <name type="scientific">Vannella robusta</name>
    <dbReference type="NCBI Taxonomy" id="1487602"/>
    <lineage>
        <taxon>Eukaryota</taxon>
        <taxon>Amoebozoa</taxon>
        <taxon>Discosea</taxon>
        <taxon>Flabellinia</taxon>
        <taxon>Vannellidae</taxon>
        <taxon>Vannella</taxon>
    </lineage>
</organism>
<sequence length="128" mass="15615">MKWCISTVFNIKQNHSSEVCITSLSELMDTSFSQVYGFCIKCTTWKQSETHLNKQKNDSRYYFLSRIIYAVRYQDAELMAKLEHHPKRVDVVWERMKLKYDFERQHNPVLPSHQQWWFEYKKTHPKFS</sequence>
<dbReference type="EMBL" id="HBKP01022008">
    <property type="protein sequence ID" value="CAE2235797.1"/>
    <property type="molecule type" value="Transcribed_RNA"/>
</dbReference>
<name>A0A7S4IPK9_9EUKA</name>
<protein>
    <submittedName>
        <fullName evidence="1">Uncharacterized protein</fullName>
    </submittedName>
</protein>
<proteinExistence type="predicted"/>
<reference evidence="1" key="1">
    <citation type="submission" date="2021-01" db="EMBL/GenBank/DDBJ databases">
        <authorList>
            <person name="Corre E."/>
            <person name="Pelletier E."/>
            <person name="Niang G."/>
            <person name="Scheremetjew M."/>
            <person name="Finn R."/>
            <person name="Kale V."/>
            <person name="Holt S."/>
            <person name="Cochrane G."/>
            <person name="Meng A."/>
            <person name="Brown T."/>
            <person name="Cohen L."/>
        </authorList>
    </citation>
    <scope>NUCLEOTIDE SEQUENCE</scope>
    <source>
        <strain evidence="1">DIVA3 518/3/11/1/6</strain>
    </source>
</reference>
<evidence type="ECO:0000313" key="1">
    <source>
        <dbReference type="EMBL" id="CAE2235797.1"/>
    </source>
</evidence>
<accession>A0A7S4IPK9</accession>
<dbReference type="AlphaFoldDB" id="A0A7S4IPK9"/>
<gene>
    <name evidence="1" type="ORF">VSP0166_LOCUS15349</name>
</gene>